<dbReference type="EMBL" id="SMLK01000008">
    <property type="protein sequence ID" value="TFY97117.1"/>
    <property type="molecule type" value="Genomic_DNA"/>
</dbReference>
<dbReference type="RefSeq" id="WP_135251315.1">
    <property type="nucleotide sequence ID" value="NZ_SMLK01000008.1"/>
</dbReference>
<dbReference type="Pfam" id="PF03061">
    <property type="entry name" value="4HBT"/>
    <property type="match status" value="1"/>
</dbReference>
<dbReference type="GO" id="GO:0016790">
    <property type="term" value="F:thiolester hydrolase activity"/>
    <property type="evidence" value="ECO:0007669"/>
    <property type="project" value="UniProtKB-ARBA"/>
</dbReference>
<dbReference type="AlphaFoldDB" id="A0A4Z0BFN6"/>
<protein>
    <submittedName>
        <fullName evidence="2">PaaI family thioesterase</fullName>
    </submittedName>
</protein>
<dbReference type="SUPFAM" id="SSF54637">
    <property type="entry name" value="Thioesterase/thiol ester dehydrase-isomerase"/>
    <property type="match status" value="1"/>
</dbReference>
<dbReference type="InterPro" id="IPR006683">
    <property type="entry name" value="Thioestr_dom"/>
</dbReference>
<reference evidence="2 3" key="1">
    <citation type="submission" date="2019-03" db="EMBL/GenBank/DDBJ databases">
        <title>Ramlibacter sp. 18x22-1, whole genome shotgun sequence.</title>
        <authorList>
            <person name="Zhang X."/>
            <person name="Feng G."/>
            <person name="Zhu H."/>
        </authorList>
    </citation>
    <scope>NUCLEOTIDE SEQUENCE [LARGE SCALE GENOMIC DNA]</scope>
    <source>
        <strain evidence="2 3">18x22-1</strain>
    </source>
</reference>
<dbReference type="CDD" id="cd03443">
    <property type="entry name" value="PaaI_thioesterase"/>
    <property type="match status" value="1"/>
</dbReference>
<evidence type="ECO:0000313" key="2">
    <source>
        <dbReference type="EMBL" id="TFY97117.1"/>
    </source>
</evidence>
<name>A0A4Z0BFN6_9BURK</name>
<comment type="caution">
    <text evidence="2">The sequence shown here is derived from an EMBL/GenBank/DDBJ whole genome shotgun (WGS) entry which is preliminary data.</text>
</comment>
<proteinExistence type="predicted"/>
<sequence>MAASKEEIAAFIAAEFPQTRVRVLEVGHKSCRVVHDVGEGELRPGGTVAGPVMMATADVALYVALHGTVGIEPLTVTTDLTFHFMRKPAGDKGIVADCRLLKVGKTLAIGEVTLFSEGDPEPVAHAVGTYALPPAAHRRQK</sequence>
<evidence type="ECO:0000313" key="3">
    <source>
        <dbReference type="Proteomes" id="UP000297839"/>
    </source>
</evidence>
<dbReference type="InterPro" id="IPR029069">
    <property type="entry name" value="HotDog_dom_sf"/>
</dbReference>
<keyword evidence="3" id="KW-1185">Reference proteome</keyword>
<organism evidence="2 3">
    <name type="scientific">Ramlibacter humi</name>
    <dbReference type="NCBI Taxonomy" id="2530451"/>
    <lineage>
        <taxon>Bacteria</taxon>
        <taxon>Pseudomonadati</taxon>
        <taxon>Pseudomonadota</taxon>
        <taxon>Betaproteobacteria</taxon>
        <taxon>Burkholderiales</taxon>
        <taxon>Comamonadaceae</taxon>
        <taxon>Ramlibacter</taxon>
    </lineage>
</organism>
<dbReference type="Gene3D" id="3.10.129.10">
    <property type="entry name" value="Hotdog Thioesterase"/>
    <property type="match status" value="1"/>
</dbReference>
<accession>A0A4Z0BFN6</accession>
<dbReference type="Proteomes" id="UP000297839">
    <property type="component" value="Unassembled WGS sequence"/>
</dbReference>
<dbReference type="OrthoDB" id="8588611at2"/>
<feature type="domain" description="Thioesterase" evidence="1">
    <location>
        <begin position="45"/>
        <end position="121"/>
    </location>
</feature>
<evidence type="ECO:0000259" key="1">
    <source>
        <dbReference type="Pfam" id="PF03061"/>
    </source>
</evidence>
<gene>
    <name evidence="2" type="ORF">EZ216_18710</name>
</gene>